<dbReference type="InterPro" id="IPR000421">
    <property type="entry name" value="FA58C"/>
</dbReference>
<comment type="similarity">
    <text evidence="3">Belongs to the protein-tyrosine phosphatase family. Non-receptor class myotubularin subfamily.</text>
</comment>
<evidence type="ECO:0000313" key="7">
    <source>
        <dbReference type="EMBL" id="CAD7284681.1"/>
    </source>
</evidence>
<dbReference type="OrthoDB" id="271628at2759"/>
<dbReference type="EMBL" id="CAJPEX010009266">
    <property type="protein sequence ID" value="CAG0924833.1"/>
    <property type="molecule type" value="Genomic_DNA"/>
</dbReference>
<organism evidence="7">
    <name type="scientific">Notodromas monacha</name>
    <dbReference type="NCBI Taxonomy" id="399045"/>
    <lineage>
        <taxon>Eukaryota</taxon>
        <taxon>Metazoa</taxon>
        <taxon>Ecdysozoa</taxon>
        <taxon>Arthropoda</taxon>
        <taxon>Crustacea</taxon>
        <taxon>Oligostraca</taxon>
        <taxon>Ostracoda</taxon>
        <taxon>Podocopa</taxon>
        <taxon>Podocopida</taxon>
        <taxon>Cypridocopina</taxon>
        <taxon>Cypridoidea</taxon>
        <taxon>Cyprididae</taxon>
        <taxon>Notodromas</taxon>
    </lineage>
</organism>
<reference evidence="7" key="1">
    <citation type="submission" date="2020-11" db="EMBL/GenBank/DDBJ databases">
        <authorList>
            <person name="Tran Van P."/>
        </authorList>
    </citation>
    <scope>NUCLEOTIDE SEQUENCE</scope>
</reference>
<dbReference type="FunFam" id="2.60.120.260:FF:000051">
    <property type="entry name" value="BTB/POZ domain-containing protein 9"/>
    <property type="match status" value="1"/>
</dbReference>
<dbReference type="SUPFAM" id="SSF52799">
    <property type="entry name" value="(Phosphotyrosine protein) phosphatases II"/>
    <property type="match status" value="1"/>
</dbReference>
<dbReference type="SUPFAM" id="SSF50729">
    <property type="entry name" value="PH domain-like"/>
    <property type="match status" value="1"/>
</dbReference>
<feature type="non-terminal residue" evidence="7">
    <location>
        <position position="1"/>
    </location>
</feature>
<dbReference type="InterPro" id="IPR000387">
    <property type="entry name" value="Tyr_Pase_dom"/>
</dbReference>
<keyword evidence="4" id="KW-0963">Cytoplasm</keyword>
<name>A0A7R9C0U9_9CRUS</name>
<evidence type="ECO:0000313" key="8">
    <source>
        <dbReference type="Proteomes" id="UP000678499"/>
    </source>
</evidence>
<dbReference type="InterPro" id="IPR011993">
    <property type="entry name" value="PH-like_dom_sf"/>
</dbReference>
<evidence type="ECO:0000256" key="1">
    <source>
        <dbReference type="ARBA" id="ARBA00004184"/>
    </source>
</evidence>
<feature type="domain" description="Tyrosine specific protein phosphatases" evidence="5">
    <location>
        <begin position="625"/>
        <end position="672"/>
    </location>
</feature>
<dbReference type="PANTHER" id="PTHR46306:SF1">
    <property type="entry name" value="BTB_POZ DOMAIN-CONTAINING PROTEIN 9"/>
    <property type="match status" value="1"/>
</dbReference>
<dbReference type="GO" id="GO:0050804">
    <property type="term" value="P:modulation of chemical synaptic transmission"/>
    <property type="evidence" value="ECO:0007669"/>
    <property type="project" value="TreeGrafter"/>
</dbReference>
<dbReference type="InterPro" id="IPR016130">
    <property type="entry name" value="Tyr_Pase_AS"/>
</dbReference>
<gene>
    <name evidence="7" type="ORF">NMOB1V02_LOCUS12286</name>
</gene>
<dbReference type="GO" id="GO:0048512">
    <property type="term" value="P:circadian behavior"/>
    <property type="evidence" value="ECO:0007669"/>
    <property type="project" value="TreeGrafter"/>
</dbReference>
<dbReference type="AlphaFoldDB" id="A0A7R9C0U9"/>
<dbReference type="Pfam" id="PF00754">
    <property type="entry name" value="F5_F8_type_C"/>
    <property type="match status" value="1"/>
</dbReference>
<evidence type="ECO:0000256" key="4">
    <source>
        <dbReference type="ARBA" id="ARBA00022490"/>
    </source>
</evidence>
<dbReference type="GO" id="GO:0008344">
    <property type="term" value="P:adult locomotory behavior"/>
    <property type="evidence" value="ECO:0007669"/>
    <property type="project" value="TreeGrafter"/>
</dbReference>
<evidence type="ECO:0008006" key="9">
    <source>
        <dbReference type="Google" id="ProtNLM"/>
    </source>
</evidence>
<dbReference type="EMBL" id="OA891303">
    <property type="protein sequence ID" value="CAD7284681.1"/>
    <property type="molecule type" value="Genomic_DNA"/>
</dbReference>
<evidence type="ECO:0000256" key="2">
    <source>
        <dbReference type="ARBA" id="ARBA00004496"/>
    </source>
</evidence>
<dbReference type="SUPFAM" id="SSF49785">
    <property type="entry name" value="Galactose-binding domain-like"/>
    <property type="match status" value="2"/>
</dbReference>
<dbReference type="Gene3D" id="2.30.29.30">
    <property type="entry name" value="Pleckstrin-homology domain (PH domain)/Phosphotyrosine-binding domain (PTB)"/>
    <property type="match status" value="1"/>
</dbReference>
<dbReference type="InterPro" id="IPR052407">
    <property type="entry name" value="BTB_POZ_domain_cont_9"/>
</dbReference>
<keyword evidence="8" id="KW-1185">Reference proteome</keyword>
<proteinExistence type="inferred from homology"/>
<dbReference type="GO" id="GO:0005737">
    <property type="term" value="C:cytoplasm"/>
    <property type="evidence" value="ECO:0007669"/>
    <property type="project" value="UniProtKB-SubCell"/>
</dbReference>
<comment type="subcellular location">
    <subcellularLocation>
        <location evidence="2">Cytoplasm</location>
    </subcellularLocation>
    <subcellularLocation>
        <location evidence="1">Endomembrane system</location>
        <topology evidence="1">Peripheral membrane protein</topology>
    </subcellularLocation>
</comment>
<dbReference type="PROSITE" id="PS51339">
    <property type="entry name" value="PPASE_MYOTUBULARIN"/>
    <property type="match status" value="1"/>
</dbReference>
<accession>A0A7R9C0U9</accession>
<feature type="domain" description="Myotubularin phosphatase" evidence="6">
    <location>
        <begin position="459"/>
        <end position="728"/>
    </location>
</feature>
<dbReference type="Gene3D" id="2.60.120.260">
    <property type="entry name" value="Galactose-binding domain-like"/>
    <property type="match status" value="2"/>
</dbReference>
<dbReference type="GO" id="GO:0012505">
    <property type="term" value="C:endomembrane system"/>
    <property type="evidence" value="ECO:0007669"/>
    <property type="project" value="UniProtKB-SubCell"/>
</dbReference>
<evidence type="ECO:0000259" key="6">
    <source>
        <dbReference type="PROSITE" id="PS51339"/>
    </source>
</evidence>
<dbReference type="InterPro" id="IPR010569">
    <property type="entry name" value="Myotubularin-like_Pase_dom"/>
</dbReference>
<dbReference type="PANTHER" id="PTHR46306">
    <property type="entry name" value="BTB/POZ DOMAIN-CONTAINING PROTEIN 9"/>
    <property type="match status" value="1"/>
</dbReference>
<dbReference type="PROSITE" id="PS00383">
    <property type="entry name" value="TYR_PHOSPHATASE_1"/>
    <property type="match status" value="1"/>
</dbReference>
<sequence>MKCVRLPLLTIHELLKVVRPTGLISADELLDALDARTKDNSPGPDDLNYRGLLVLDENLLTNRHGAEVTVGELPQYLLDGDTDTFDTERGFTRHAIEDNRSRNLRGESYQRLWSTGNICSQQPQSSGGIVVRLGKPSILNHIRMLLWDRDSRSYSYYIEGSVDENSWFKLVDHTKVLCRSWQEIRFPQRVIKYIRLVGTHNTNNKVFHVVALEAYYSTKVVKMQDGYIVPEHNVASSQLGAVVIEGVSRSRDTLLNGNTHSYDWDNGYTCHQLGGMPIVVQLSQPYWIGSMRLLLWDCDDRSYSYHIETSLNNKDWEMAVNKDRDLCRSWQELVLSQPRAAAFIRIVGVRNTANEVFHCVHFECPFFFRGLERDAPLTLDVPLGLVTWVQKLGKLGNKVEHVFGVDVHLSDLRHVRFVYLQDTASRRTVFEHIQYYAFPATQKINYFAFDYRDTFKENGWTIYDPVLELTRLGLPTDSWVITKVNAKCASEEDLIASAAFRSRERLPVLSWLHPETQASITRCSQPMVGVSAKRSRADEKYLQMIMDANAQSHKIFIMDARPSVNAVANKARGGGYESDDAYPFAELVFLDIHNIHMMRESLRKLKELVFPLVDESRWLSGLAATSWLDHVRSILAGAVRIADKVENQRTSVVVHCSEGWDRTAQLTALAMLMLDPYYRTIRGFQVLVEKEWLSFGHKFEQRLGYGEDRHTDADRSPIFVQFMDCVWQ</sequence>
<dbReference type="Pfam" id="PF06602">
    <property type="entry name" value="Myotub-related"/>
    <property type="match status" value="1"/>
</dbReference>
<dbReference type="InterPro" id="IPR029021">
    <property type="entry name" value="Prot-tyrosine_phosphatase-like"/>
</dbReference>
<dbReference type="PROSITE" id="PS50056">
    <property type="entry name" value="TYR_PHOSPHATASE_2"/>
    <property type="match status" value="1"/>
</dbReference>
<evidence type="ECO:0000259" key="5">
    <source>
        <dbReference type="PROSITE" id="PS50056"/>
    </source>
</evidence>
<evidence type="ECO:0000256" key="3">
    <source>
        <dbReference type="ARBA" id="ARBA00007471"/>
    </source>
</evidence>
<protein>
    <recommendedName>
        <fullName evidence="9">Phosphatidylinositol-3-phosphatase</fullName>
    </recommendedName>
</protein>
<dbReference type="Proteomes" id="UP000678499">
    <property type="component" value="Unassembled WGS sequence"/>
</dbReference>
<dbReference type="InterPro" id="IPR008979">
    <property type="entry name" value="Galactose-bd-like_sf"/>
</dbReference>